<gene>
    <name evidence="15" type="ordered locus">Rfer_1202</name>
</gene>
<dbReference type="GO" id="GO:0005829">
    <property type="term" value="C:cytosol"/>
    <property type="evidence" value="ECO:0007669"/>
    <property type="project" value="TreeGrafter"/>
</dbReference>
<dbReference type="Pfam" id="PF13361">
    <property type="entry name" value="UvrD_C"/>
    <property type="match status" value="1"/>
</dbReference>
<dbReference type="CDD" id="cd17932">
    <property type="entry name" value="DEXQc_UvrD"/>
    <property type="match status" value="1"/>
</dbReference>
<comment type="catalytic activity">
    <reaction evidence="11">
        <text>ATP + H2O = ADP + phosphate + H(+)</text>
        <dbReference type="Rhea" id="RHEA:13065"/>
        <dbReference type="ChEBI" id="CHEBI:15377"/>
        <dbReference type="ChEBI" id="CHEBI:15378"/>
        <dbReference type="ChEBI" id="CHEBI:30616"/>
        <dbReference type="ChEBI" id="CHEBI:43474"/>
        <dbReference type="ChEBI" id="CHEBI:456216"/>
        <dbReference type="EC" id="5.6.2.4"/>
    </reaction>
</comment>
<keyword evidence="6" id="KW-0238">DNA-binding</keyword>
<dbReference type="Pfam" id="PF00580">
    <property type="entry name" value="UvrD-helicase"/>
    <property type="match status" value="1"/>
</dbReference>
<organism evidence="15 16">
    <name type="scientific">Albidiferax ferrireducens (strain ATCC BAA-621 / DSM 15236 / T118)</name>
    <name type="common">Rhodoferax ferrireducens</name>
    <dbReference type="NCBI Taxonomy" id="338969"/>
    <lineage>
        <taxon>Bacteria</taxon>
        <taxon>Pseudomonadati</taxon>
        <taxon>Pseudomonadota</taxon>
        <taxon>Betaproteobacteria</taxon>
        <taxon>Burkholderiales</taxon>
        <taxon>Comamonadaceae</taxon>
        <taxon>Rhodoferax</taxon>
    </lineage>
</organism>
<feature type="domain" description="UvrD-like helicase ATP-binding" evidence="13">
    <location>
        <begin position="195"/>
        <end position="495"/>
    </location>
</feature>
<evidence type="ECO:0000256" key="10">
    <source>
        <dbReference type="ARBA" id="ARBA00034923"/>
    </source>
</evidence>
<sequence>MNPFQRAREQAVALRRKLLDDRAGEAVHVSEFLTPDPIAAKLSLGVEYVPKGAAELSNGDAILRRKEDYIYVRKDIGVAEQAYLVAHELGHFILDESQEEVAIASLSSLTDAEGTPAVISVEAYGARERLELRANVFARELMLPREVARVLHDAGVGPRKAARDLGIHLEIVRQQMLDAVMLPNVVLAPEARTQHPPSLDQLLAIQAPERYVNVVAGPGSGKTSTLVHRIRYLIDEKAVDPSHILVLTFTNKAAFELVDRLRDANIHRASDVWAGTFHAFGLDFLRKYHQCFGLESDLKVADRLNAITILNQELPKVELTHYRRVQDPYDWLPDVVNSIKRLKEEMVSPEAYRLAIQGLPTAEPGRRECREDVASLYECYERALRERKMVDFVDLVAKPAKAIEQDRPQYSELADKFQHVLVDEYQDVTHAMVELISQLAKNAKSLWVVGDVRQAIHHWRGASVHSLTKFNERFEAQAGSGKIKTYPLAFNRRSSSEILELVKQAGKRHILETTSLKLENTTATSGPNGHPPTLVSCFPFVSMPDAIAAGIHELHSEGVPFGKQAVLNRWNYELGMVAAGLRRVGIPVLHIGELAQRPEVKTLLCLMQLMVERLPRALVGLMGDARLAVDFEDFQKLMELCEEDPLLQRGAWLDDLPEDLSPQSRSVLVTIARLLNGQWRRSNPWGFVCDLLLEHRFGYPPRADVSIEAHSLRIALWQFAYATRTGDGERKFPTLPRFLLRQQLRQRIGETYSERELPAEVAAIDAVRLLSIHGSKGLEFDSVHVNNVNTDDYGPKGRYWESPSEASRLVPPEVLRSSQETWNFEATVERNNLLYVALSRARKRLFMYQNGEDTRKGAPQLSPPSAPVRALSFNGTVTAPAGQAPIPRPPLTEPLPFDEFETFVRCPLQHWYRFELRLAGEQGVDIAIKARWAVMAALKALAQKPGSSPKEAFMAEWESRKLPSHTEDLQLWTHATAVFWDGLAIIKASAGAFVEPVTSINGLTIRLNWMLLNASAGRPALELIRFSGSDLTKAAQLLRPMLNDLQPVRARGVTIHSLLGAKKESFEPSGAIEKTAAFAAVQRFFAGNREPKVGRHCKRCAYMTFCPTRPSM</sequence>
<dbReference type="GO" id="GO:0016887">
    <property type="term" value="F:ATP hydrolysis activity"/>
    <property type="evidence" value="ECO:0007669"/>
    <property type="project" value="RHEA"/>
</dbReference>
<evidence type="ECO:0000313" key="16">
    <source>
        <dbReference type="Proteomes" id="UP000008332"/>
    </source>
</evidence>
<dbReference type="KEGG" id="rfr:Rfer_1202"/>
<keyword evidence="2 12" id="KW-0547">Nucleotide-binding</keyword>
<dbReference type="InterPro" id="IPR014016">
    <property type="entry name" value="UvrD-like_ATP-bd"/>
</dbReference>
<dbReference type="EMBL" id="CP000267">
    <property type="protein sequence ID" value="ABD68937.1"/>
    <property type="molecule type" value="Genomic_DNA"/>
</dbReference>
<evidence type="ECO:0000256" key="2">
    <source>
        <dbReference type="ARBA" id="ARBA00022741"/>
    </source>
</evidence>
<dbReference type="eggNOG" id="COG0210">
    <property type="taxonomic scope" value="Bacteria"/>
</dbReference>
<dbReference type="eggNOG" id="COG2856">
    <property type="taxonomic scope" value="Bacteria"/>
</dbReference>
<evidence type="ECO:0000256" key="3">
    <source>
        <dbReference type="ARBA" id="ARBA00022801"/>
    </source>
</evidence>
<comment type="similarity">
    <text evidence="1">Belongs to the helicase family. UvrD subfamily.</text>
</comment>
<dbReference type="RefSeq" id="WP_011463506.1">
    <property type="nucleotide sequence ID" value="NC_007908.1"/>
</dbReference>
<evidence type="ECO:0000256" key="11">
    <source>
        <dbReference type="ARBA" id="ARBA00048988"/>
    </source>
</evidence>
<evidence type="ECO:0000256" key="9">
    <source>
        <dbReference type="ARBA" id="ARBA00034808"/>
    </source>
</evidence>
<dbReference type="GO" id="GO:0043138">
    <property type="term" value="F:3'-5' DNA helicase activity"/>
    <property type="evidence" value="ECO:0007669"/>
    <property type="project" value="UniProtKB-EC"/>
</dbReference>
<dbReference type="InterPro" id="IPR013986">
    <property type="entry name" value="DExx_box_DNA_helicase_dom_sf"/>
</dbReference>
<dbReference type="OrthoDB" id="9806690at2"/>
<reference evidence="16" key="1">
    <citation type="submission" date="2006-02" db="EMBL/GenBank/DDBJ databases">
        <title>Complete sequence of chromosome of Rhodoferax ferrireducens DSM 15236.</title>
        <authorList>
            <person name="Copeland A."/>
            <person name="Lucas S."/>
            <person name="Lapidus A."/>
            <person name="Barry K."/>
            <person name="Detter J.C."/>
            <person name="Glavina del Rio T."/>
            <person name="Hammon N."/>
            <person name="Israni S."/>
            <person name="Pitluck S."/>
            <person name="Brettin T."/>
            <person name="Bruce D."/>
            <person name="Han C."/>
            <person name="Tapia R."/>
            <person name="Gilna P."/>
            <person name="Kiss H."/>
            <person name="Schmutz J."/>
            <person name="Larimer F."/>
            <person name="Land M."/>
            <person name="Kyrpides N."/>
            <person name="Ivanova N."/>
            <person name="Richardson P."/>
        </authorList>
    </citation>
    <scope>NUCLEOTIDE SEQUENCE [LARGE SCALE GENOMIC DNA]</scope>
    <source>
        <strain evidence="16">ATCC BAA-621 / DSM 15236 / T118</strain>
    </source>
</reference>
<evidence type="ECO:0000256" key="4">
    <source>
        <dbReference type="ARBA" id="ARBA00022806"/>
    </source>
</evidence>
<keyword evidence="5 12" id="KW-0067">ATP-binding</keyword>
<dbReference type="STRING" id="338969.Rfer_1202"/>
<dbReference type="Proteomes" id="UP000008332">
    <property type="component" value="Chromosome"/>
</dbReference>
<evidence type="ECO:0000256" key="8">
    <source>
        <dbReference type="ARBA" id="ARBA00034617"/>
    </source>
</evidence>
<evidence type="ECO:0000256" key="1">
    <source>
        <dbReference type="ARBA" id="ARBA00009922"/>
    </source>
</evidence>
<evidence type="ECO:0000313" key="15">
    <source>
        <dbReference type="EMBL" id="ABD68937.1"/>
    </source>
</evidence>
<dbReference type="InterPro" id="IPR014017">
    <property type="entry name" value="DNA_helicase_UvrD-like_C"/>
</dbReference>
<keyword evidence="7" id="KW-0413">Isomerase</keyword>
<dbReference type="SUPFAM" id="SSF52540">
    <property type="entry name" value="P-loop containing nucleoside triphosphate hydrolases"/>
    <property type="match status" value="1"/>
</dbReference>
<dbReference type="GO" id="GO:0000725">
    <property type="term" value="P:recombinational repair"/>
    <property type="evidence" value="ECO:0007669"/>
    <property type="project" value="TreeGrafter"/>
</dbReference>
<dbReference type="GO" id="GO:0005524">
    <property type="term" value="F:ATP binding"/>
    <property type="evidence" value="ECO:0007669"/>
    <property type="project" value="UniProtKB-UniRule"/>
</dbReference>
<dbReference type="GO" id="GO:0003677">
    <property type="term" value="F:DNA binding"/>
    <property type="evidence" value="ECO:0007669"/>
    <property type="project" value="UniProtKB-KW"/>
</dbReference>
<accession>Q21Z66</accession>
<evidence type="ECO:0000256" key="12">
    <source>
        <dbReference type="PROSITE-ProRule" id="PRU00560"/>
    </source>
</evidence>
<feature type="binding site" evidence="12">
    <location>
        <begin position="216"/>
        <end position="223"/>
    </location>
    <ligand>
        <name>ATP</name>
        <dbReference type="ChEBI" id="CHEBI:30616"/>
    </ligand>
</feature>
<feature type="domain" description="UvrD-like helicase C-terminal" evidence="14">
    <location>
        <begin position="500"/>
        <end position="777"/>
    </location>
</feature>
<evidence type="ECO:0000256" key="7">
    <source>
        <dbReference type="ARBA" id="ARBA00023235"/>
    </source>
</evidence>
<dbReference type="PROSITE" id="PS51198">
    <property type="entry name" value="UVRD_HELICASE_ATP_BIND"/>
    <property type="match status" value="1"/>
</dbReference>
<dbReference type="Gene3D" id="3.40.50.300">
    <property type="entry name" value="P-loop containing nucleotide triphosphate hydrolases"/>
    <property type="match status" value="3"/>
</dbReference>
<protein>
    <recommendedName>
        <fullName evidence="9">DNA 3'-5' helicase</fullName>
        <ecNumber evidence="9">5.6.2.4</ecNumber>
    </recommendedName>
    <alternativeName>
        <fullName evidence="10">DNA 3'-5' helicase II</fullName>
    </alternativeName>
</protein>
<dbReference type="Gene3D" id="1.10.10.2910">
    <property type="match status" value="1"/>
</dbReference>
<dbReference type="HOGENOM" id="CLU_008930_0_0_4"/>
<dbReference type="EC" id="5.6.2.4" evidence="9"/>
<dbReference type="PROSITE" id="PS51217">
    <property type="entry name" value="UVRD_HELICASE_CTER"/>
    <property type="match status" value="1"/>
</dbReference>
<keyword evidence="3 12" id="KW-0378">Hydrolase</keyword>
<evidence type="ECO:0000256" key="6">
    <source>
        <dbReference type="ARBA" id="ARBA00023125"/>
    </source>
</evidence>
<evidence type="ECO:0000259" key="14">
    <source>
        <dbReference type="PROSITE" id="PS51217"/>
    </source>
</evidence>
<dbReference type="AlphaFoldDB" id="Q21Z66"/>
<proteinExistence type="inferred from homology"/>
<comment type="catalytic activity">
    <reaction evidence="8">
        <text>Couples ATP hydrolysis with the unwinding of duplex DNA by translocating in the 3'-5' direction.</text>
        <dbReference type="EC" id="5.6.2.4"/>
    </reaction>
</comment>
<keyword evidence="4 12" id="KW-0347">Helicase</keyword>
<evidence type="ECO:0000259" key="13">
    <source>
        <dbReference type="PROSITE" id="PS51198"/>
    </source>
</evidence>
<dbReference type="PANTHER" id="PTHR11070:SF2">
    <property type="entry name" value="ATP-DEPENDENT DNA HELICASE SRS2"/>
    <property type="match status" value="1"/>
</dbReference>
<keyword evidence="16" id="KW-1185">Reference proteome</keyword>
<dbReference type="Gene3D" id="1.10.10.160">
    <property type="match status" value="1"/>
</dbReference>
<dbReference type="InterPro" id="IPR027417">
    <property type="entry name" value="P-loop_NTPase"/>
</dbReference>
<evidence type="ECO:0000256" key="5">
    <source>
        <dbReference type="ARBA" id="ARBA00022840"/>
    </source>
</evidence>
<dbReference type="InterPro" id="IPR000212">
    <property type="entry name" value="DNA_helicase_UvrD/REP"/>
</dbReference>
<name>Q21Z66_ALBFT</name>
<dbReference type="PANTHER" id="PTHR11070">
    <property type="entry name" value="UVRD / RECB / PCRA DNA HELICASE FAMILY MEMBER"/>
    <property type="match status" value="1"/>
</dbReference>